<keyword evidence="2" id="KW-1185">Reference proteome</keyword>
<feature type="non-terminal residue" evidence="1">
    <location>
        <position position="77"/>
    </location>
</feature>
<comment type="caution">
    <text evidence="1">The sequence shown here is derived from an EMBL/GenBank/DDBJ whole genome shotgun (WGS) entry which is preliminary data.</text>
</comment>
<accession>A0A409WZ36</accession>
<sequence length="77" mass="8841">MESCPIHITFNFTPGDGSCKNDDRFAFWASPNTMQWFKTRGYTLYQRSLDESGDSSFPSIPSEVEFADAEYPYACYD</sequence>
<proteinExistence type="predicted"/>
<evidence type="ECO:0000313" key="2">
    <source>
        <dbReference type="Proteomes" id="UP000283269"/>
    </source>
</evidence>
<name>A0A409WZ36_PSICY</name>
<reference evidence="1 2" key="1">
    <citation type="journal article" date="2018" name="Evol. Lett.">
        <title>Horizontal gene cluster transfer increased hallucinogenic mushroom diversity.</title>
        <authorList>
            <person name="Reynolds H.T."/>
            <person name="Vijayakumar V."/>
            <person name="Gluck-Thaler E."/>
            <person name="Korotkin H.B."/>
            <person name="Matheny P.B."/>
            <person name="Slot J.C."/>
        </authorList>
    </citation>
    <scope>NUCLEOTIDE SEQUENCE [LARGE SCALE GENOMIC DNA]</scope>
    <source>
        <strain evidence="1 2">2631</strain>
    </source>
</reference>
<organism evidence="1 2">
    <name type="scientific">Psilocybe cyanescens</name>
    <dbReference type="NCBI Taxonomy" id="93625"/>
    <lineage>
        <taxon>Eukaryota</taxon>
        <taxon>Fungi</taxon>
        <taxon>Dikarya</taxon>
        <taxon>Basidiomycota</taxon>
        <taxon>Agaricomycotina</taxon>
        <taxon>Agaricomycetes</taxon>
        <taxon>Agaricomycetidae</taxon>
        <taxon>Agaricales</taxon>
        <taxon>Agaricineae</taxon>
        <taxon>Strophariaceae</taxon>
        <taxon>Psilocybe</taxon>
    </lineage>
</organism>
<protein>
    <submittedName>
        <fullName evidence="1">Uncharacterized protein</fullName>
    </submittedName>
</protein>
<dbReference type="AlphaFoldDB" id="A0A409WZ36"/>
<dbReference type="OrthoDB" id="10447941at2759"/>
<dbReference type="EMBL" id="NHYD01002975">
    <property type="protein sequence ID" value="PPQ83770.1"/>
    <property type="molecule type" value="Genomic_DNA"/>
</dbReference>
<dbReference type="InParanoid" id="A0A409WZ36"/>
<dbReference type="Proteomes" id="UP000283269">
    <property type="component" value="Unassembled WGS sequence"/>
</dbReference>
<gene>
    <name evidence="1" type="ORF">CVT25_000119</name>
</gene>
<evidence type="ECO:0000313" key="1">
    <source>
        <dbReference type="EMBL" id="PPQ83770.1"/>
    </source>
</evidence>